<evidence type="ECO:0000256" key="4">
    <source>
        <dbReference type="ARBA" id="ARBA00022801"/>
    </source>
</evidence>
<keyword evidence="3 5" id="KW-0732">Signal</keyword>
<evidence type="ECO:0000256" key="5">
    <source>
        <dbReference type="SAM" id="SignalP"/>
    </source>
</evidence>
<dbReference type="NCBIfam" id="TIGR03396">
    <property type="entry name" value="PC_PLC"/>
    <property type="match status" value="1"/>
</dbReference>
<dbReference type="InterPro" id="IPR007312">
    <property type="entry name" value="Phosphoesterase"/>
</dbReference>
<dbReference type="InterPro" id="IPR017850">
    <property type="entry name" value="Alkaline_phosphatase_core_sf"/>
</dbReference>
<comment type="caution">
    <text evidence="8">The sequence shown here is derived from an EMBL/GenBank/DDBJ whole genome shotgun (WGS) entry which is preliminary data.</text>
</comment>
<reference evidence="8 10" key="3">
    <citation type="submission" date="2017-08" db="EMBL/GenBank/DDBJ databases">
        <authorList>
            <person name="Feschi L."/>
            <person name="Jeukens J."/>
            <person name="Emond-Rheault J.-G."/>
            <person name="Kukavica-Ibrulj I."/>
            <person name="Boyle B."/>
            <person name="Levesque R.C."/>
        </authorList>
    </citation>
    <scope>NUCLEOTIDE SEQUENCE [LARGE SCALE GENOMIC DNA]</scope>
    <source>
        <strain evidence="8 10">PA-W36</strain>
    </source>
</reference>
<dbReference type="GO" id="GO:0034480">
    <property type="term" value="F:phosphatidylcholine phospholipase C activity"/>
    <property type="evidence" value="ECO:0007669"/>
    <property type="project" value="UniProtKB-EC"/>
</dbReference>
<evidence type="ECO:0000313" key="7">
    <source>
        <dbReference type="EMBL" id="CRO01397.1"/>
    </source>
</evidence>
<organism evidence="8 10">
    <name type="scientific">Pseudomonas aeruginosa</name>
    <dbReference type="NCBI Taxonomy" id="287"/>
    <lineage>
        <taxon>Bacteria</taxon>
        <taxon>Pseudomonadati</taxon>
        <taxon>Pseudomonadota</taxon>
        <taxon>Gammaproteobacteria</taxon>
        <taxon>Pseudomonadales</taxon>
        <taxon>Pseudomonadaceae</taxon>
        <taxon>Pseudomonas</taxon>
    </lineage>
</organism>
<evidence type="ECO:0000313" key="9">
    <source>
        <dbReference type="Proteomes" id="UP000045039"/>
    </source>
</evidence>
<dbReference type="Proteomes" id="UP000045039">
    <property type="component" value="Unassembled WGS sequence"/>
</dbReference>
<dbReference type="PANTHER" id="PTHR31956:SF36">
    <property type="entry name" value="NON-HEMOLYTIC PHOSPHOLIPASE C"/>
    <property type="match status" value="1"/>
</dbReference>
<dbReference type="Proteomes" id="UP000284767">
    <property type="component" value="Unassembled WGS sequence"/>
</dbReference>
<dbReference type="Pfam" id="PF04185">
    <property type="entry name" value="Phosphoesterase"/>
    <property type="match status" value="1"/>
</dbReference>
<dbReference type="InterPro" id="IPR017767">
    <property type="entry name" value="PC-PLC"/>
</dbReference>
<dbReference type="AlphaFoldDB" id="A0A0C7D239"/>
<dbReference type="CDD" id="cd16014">
    <property type="entry name" value="PLC"/>
    <property type="match status" value="1"/>
</dbReference>
<dbReference type="PROSITE" id="PS51318">
    <property type="entry name" value="TAT"/>
    <property type="match status" value="1"/>
</dbReference>
<reference evidence="9" key="2">
    <citation type="submission" date="2015-06" db="EMBL/GenBank/DDBJ databases">
        <authorList>
            <person name="Radhakrishnan Rajesh"/>
            <person name="Underwood Anthony"/>
            <person name="Al-Shahib Ali"/>
        </authorList>
    </citation>
    <scope>NUCLEOTIDE SEQUENCE [LARGE SCALE GENOMIC DNA]</scope>
    <source>
        <strain evidence="9">P19_London_7_VIM_2_05_10</strain>
    </source>
</reference>
<dbReference type="FunFam" id="3.40.720.10:FF:000036">
    <property type="entry name" value="Membrane-associated phospholipase C"/>
    <property type="match status" value="1"/>
</dbReference>
<dbReference type="SMR" id="A0A0C7D239"/>
<reference evidence="8 10" key="4">
    <citation type="submission" date="2019-01" db="EMBL/GenBank/DDBJ databases">
        <title>The Pseudomonas aeruginosa pan-genome provides new insights on its population structure, horizontal gene transfer and pathogenicity.</title>
        <authorList>
            <person name="Freschi L."/>
            <person name="Vincent A.T."/>
            <person name="Jeukens J."/>
            <person name="Emond-Rheault J.-G."/>
            <person name="Kukavica-Ibrulj I."/>
            <person name="Dupont M.-J."/>
            <person name="Charette S.J."/>
            <person name="Boyle B."/>
            <person name="Levesque R.C."/>
        </authorList>
    </citation>
    <scope>NUCLEOTIDE SEQUENCE [LARGE SCALE GENOMIC DNA]</scope>
    <source>
        <strain evidence="8 10">PA-W36</strain>
    </source>
</reference>
<dbReference type="FunFam" id="3.40.720.10:FF:000034">
    <property type="entry name" value="Membrane-associated phospholipase C"/>
    <property type="match status" value="1"/>
</dbReference>
<evidence type="ECO:0000259" key="6">
    <source>
        <dbReference type="Pfam" id="PF05506"/>
    </source>
</evidence>
<accession>A0A0C7D239</accession>
<dbReference type="EMBL" id="NSNE01000025">
    <property type="protein sequence ID" value="RPM05459.1"/>
    <property type="molecule type" value="Genomic_DNA"/>
</dbReference>
<evidence type="ECO:0000313" key="10">
    <source>
        <dbReference type="Proteomes" id="UP000284767"/>
    </source>
</evidence>
<feature type="domain" description="Bacterial phospholipase C C-terminal" evidence="6">
    <location>
        <begin position="490"/>
        <end position="577"/>
    </location>
</feature>
<gene>
    <name evidence="7" type="primary">plcN_1</name>
    <name evidence="8" type="ORF">IPC1295_29585</name>
    <name evidence="7" type="ORF">PAERUG_P19_London_7_VIM_2_05_10_00546</name>
</gene>
<dbReference type="InterPro" id="IPR006311">
    <property type="entry name" value="TAT_signal"/>
</dbReference>
<protein>
    <recommendedName>
        <fullName evidence="2">phospholipase C</fullName>
        <ecNumber evidence="2">3.1.4.3</ecNumber>
    </recommendedName>
</protein>
<dbReference type="PANTHER" id="PTHR31956">
    <property type="entry name" value="NON-SPECIFIC PHOSPHOLIPASE C4-RELATED"/>
    <property type="match status" value="1"/>
</dbReference>
<name>A0A0C7D239_PSEAI</name>
<evidence type="ECO:0000256" key="1">
    <source>
        <dbReference type="ARBA" id="ARBA00009717"/>
    </source>
</evidence>
<accession>A0A1S1C879</accession>
<dbReference type="EMBL" id="CVVU01000022">
    <property type="protein sequence ID" value="CRO01397.1"/>
    <property type="molecule type" value="Genomic_DNA"/>
</dbReference>
<evidence type="ECO:0000313" key="8">
    <source>
        <dbReference type="EMBL" id="RPM05459.1"/>
    </source>
</evidence>
<dbReference type="GO" id="GO:0016042">
    <property type="term" value="P:lipid catabolic process"/>
    <property type="evidence" value="ECO:0007669"/>
    <property type="project" value="InterPro"/>
</dbReference>
<feature type="chain" id="PRO_5015035393" description="phospholipase C" evidence="5">
    <location>
        <begin position="20"/>
        <end position="692"/>
    </location>
</feature>
<sequence>MISKSRRSFIRLAAGTVGATVATSMLPSSIQAALAIPAHRRHGNLKDVEHVVILMQENRSFDHYFGTLKGVRGFGDRMAIPLPDGQRVWHQKGSKGEILPYHFDTSTTSAQRVDGTPHTWPDAQQAWNEGRMDKWLPAKTERSLGYYKEQDIAFQFAMANAFTICDAYHCSFQGGTNPNRLFLWTGTNDPLGQHGGPVTTNDHDSNGPVEQGYTWTTYPERLQAAGITWRVYQDMADNFSDNPLIGFRQYRAAAPDSPLIVNGLSTWKLDALKRDVLANSLPQVSWIVAPAKYSEHPGPSSPIWGAEYTSWVLDALTANPEVWSKTALLVMFDENDGFFDHVAPPAAPSLNKDGTLRGKTTADATLEWHTKGDIRYRNQPYGLGPRVPMYVISPWSKGGWVNSQVFDHTSVIRFLEQRFGVMEPNISPWRRAVCGDLTSAFNFANPNNEPFPELPDTSQADAIVASQIKLPKPKPPAVAAMPKQEMGIRPARALPYELGVHARYRSGGDALSLTFANTGKAGAVFQVFDLLDSENPPKRYTVGARKRLHDSFQGDASGDYHLEVHGPNGFLRVFRGNLRRDLAERKAPLPEVRIDYEPLFGNLRVQLINRGRHPVKLTVKDNVYRQGERRTVNVPPGQRREVRYSLRSSGNWYDFSVSAQGADSFLRRFSGRMEDGRSGFSDPGMGLGTLTF</sequence>
<evidence type="ECO:0000256" key="3">
    <source>
        <dbReference type="ARBA" id="ARBA00022729"/>
    </source>
</evidence>
<feature type="domain" description="Bacterial phospholipase C C-terminal" evidence="6">
    <location>
        <begin position="590"/>
        <end position="672"/>
    </location>
</feature>
<feature type="signal peptide" evidence="5">
    <location>
        <begin position="1"/>
        <end position="19"/>
    </location>
</feature>
<evidence type="ECO:0000256" key="2">
    <source>
        <dbReference type="ARBA" id="ARBA00012018"/>
    </source>
</evidence>
<dbReference type="Gene3D" id="3.40.720.10">
    <property type="entry name" value="Alkaline Phosphatase, subunit A"/>
    <property type="match status" value="2"/>
</dbReference>
<dbReference type="InterPro" id="IPR008475">
    <property type="entry name" value="PLipase_C_C"/>
</dbReference>
<dbReference type="EC" id="3.1.4.3" evidence="2"/>
<reference evidence="7" key="1">
    <citation type="submission" date="2015-06" db="EMBL/GenBank/DDBJ databases">
        <authorList>
            <person name="Radhakrishnan R."/>
            <person name="Underwood A."/>
            <person name="Al-Shahib A."/>
        </authorList>
    </citation>
    <scope>NUCLEOTIDE SEQUENCE</scope>
    <source>
        <strain evidence="7">P19_London_7_VIM_2_05_10</strain>
    </source>
</reference>
<dbReference type="Pfam" id="PF05506">
    <property type="entry name" value="PLipase_C_C"/>
    <property type="match status" value="2"/>
</dbReference>
<dbReference type="RefSeq" id="WP_003113149.1">
    <property type="nucleotide sequence ID" value="NZ_AP014839.1"/>
</dbReference>
<keyword evidence="4 7" id="KW-0378">Hydrolase</keyword>
<proteinExistence type="inferred from homology"/>
<comment type="similarity">
    <text evidence="1">Belongs to the bacterial phospholipase C family.</text>
</comment>